<reference evidence="1 2" key="1">
    <citation type="submission" date="2018-06" db="EMBL/GenBank/DDBJ databases">
        <authorList>
            <consortium name="Pathogen Informatics"/>
            <person name="Doyle S."/>
        </authorList>
    </citation>
    <scope>NUCLEOTIDE SEQUENCE [LARGE SCALE GENOMIC DNA]</scope>
    <source>
        <strain evidence="1 2">NCTC12120</strain>
    </source>
</reference>
<dbReference type="AlphaFoldDB" id="A0A2X2V6J0"/>
<protein>
    <submittedName>
        <fullName evidence="1">Uncharacterized protein</fullName>
    </submittedName>
</protein>
<accession>A0A2X2V6J0</accession>
<organism evidence="1 2">
    <name type="scientific">Cedecea neteri</name>
    <dbReference type="NCBI Taxonomy" id="158822"/>
    <lineage>
        <taxon>Bacteria</taxon>
        <taxon>Pseudomonadati</taxon>
        <taxon>Pseudomonadota</taxon>
        <taxon>Gammaproteobacteria</taxon>
        <taxon>Enterobacterales</taxon>
        <taxon>Enterobacteriaceae</taxon>
        <taxon>Cedecea</taxon>
    </lineage>
</organism>
<proteinExistence type="predicted"/>
<dbReference type="EMBL" id="UAVU01000003">
    <property type="protein sequence ID" value="SQA97570.1"/>
    <property type="molecule type" value="Genomic_DNA"/>
</dbReference>
<dbReference type="Proteomes" id="UP000251197">
    <property type="component" value="Unassembled WGS sequence"/>
</dbReference>
<evidence type="ECO:0000313" key="2">
    <source>
        <dbReference type="Proteomes" id="UP000251197"/>
    </source>
</evidence>
<evidence type="ECO:0000313" key="1">
    <source>
        <dbReference type="EMBL" id="SQA97570.1"/>
    </source>
</evidence>
<sequence length="99" mass="10990">MCPGVRTDNFCVRVHACGNFPGRALVGFNQAKTSQVRQGQRPFTAFVSFAFGASFRDVTESIRADISEALSVFGSTDAERVQHHNKRTFHIILRTLCSI</sequence>
<name>A0A2X2V6J0_9ENTR</name>
<gene>
    <name evidence="1" type="ORF">NCTC12120_01404</name>
</gene>